<feature type="domain" description="B30.2/SPRY" evidence="1">
    <location>
        <begin position="36"/>
        <end position="228"/>
    </location>
</feature>
<evidence type="ECO:0000259" key="1">
    <source>
        <dbReference type="PROSITE" id="PS50188"/>
    </source>
</evidence>
<proteinExistence type="predicted"/>
<dbReference type="InterPro" id="IPR001870">
    <property type="entry name" value="B30.2/SPRY"/>
</dbReference>
<dbReference type="InterPro" id="IPR003877">
    <property type="entry name" value="SPRY_dom"/>
</dbReference>
<evidence type="ECO:0000313" key="3">
    <source>
        <dbReference type="Proteomes" id="UP000596742"/>
    </source>
</evidence>
<dbReference type="Gene3D" id="2.60.120.920">
    <property type="match status" value="2"/>
</dbReference>
<dbReference type="EMBL" id="UYJE01001324">
    <property type="protein sequence ID" value="VDI01249.1"/>
    <property type="molecule type" value="Genomic_DNA"/>
</dbReference>
<organism evidence="2 3">
    <name type="scientific">Mytilus galloprovincialis</name>
    <name type="common">Mediterranean mussel</name>
    <dbReference type="NCBI Taxonomy" id="29158"/>
    <lineage>
        <taxon>Eukaryota</taxon>
        <taxon>Metazoa</taxon>
        <taxon>Spiralia</taxon>
        <taxon>Lophotrochozoa</taxon>
        <taxon>Mollusca</taxon>
        <taxon>Bivalvia</taxon>
        <taxon>Autobranchia</taxon>
        <taxon>Pteriomorphia</taxon>
        <taxon>Mytilida</taxon>
        <taxon>Mytiloidea</taxon>
        <taxon>Mytilidae</taxon>
        <taxon>Mytilinae</taxon>
        <taxon>Mytilus</taxon>
    </lineage>
</organism>
<protein>
    <recommendedName>
        <fullName evidence="1">B30.2/SPRY domain-containing protein</fullName>
    </recommendedName>
</protein>
<gene>
    <name evidence="2" type="ORF">MGAL_10B025972</name>
</gene>
<dbReference type="Pfam" id="PF00622">
    <property type="entry name" value="SPRY"/>
    <property type="match status" value="2"/>
</dbReference>
<dbReference type="PANTHER" id="PTHR12864">
    <property type="entry name" value="RAN BINDING PROTEIN 9-RELATED"/>
    <property type="match status" value="1"/>
</dbReference>
<dbReference type="Proteomes" id="UP000596742">
    <property type="component" value="Unassembled WGS sequence"/>
</dbReference>
<sequence length="329" mass="37034">MNFENDVGSLQHIAAMELRYQNIMNFIRRPGALGNQDFRNFQDLRRLRELINRQEVGQQVNQPRNERINIDSDILSYQVNEHNKVGLYVTADPLTSDNYYFEIEILDLGQIGAIGVGLVPRGYHLDAQPGWRAMSVGYHADDGKLFKSEGFGKPFGPVSQVGDKLGCGIKFTKDDDGETPQQVKVFFTHNRKEVGIVMVQYPPGGLFPAVGMHSEGEEVKLNLDAEWHYNELVLMAVDSGEDEWSRLHDVKLNGSLLEYNGRGKSIHDVGLAQARFPLDTTNHYFEIEIVDPGENCYIAIGVAKKTYPKNRHPGWNKGSIAYHAGDITL</sequence>
<name>A0A8B6C7P9_MYTGA</name>
<dbReference type="OrthoDB" id="25503at2759"/>
<reference evidence="2" key="1">
    <citation type="submission" date="2018-11" db="EMBL/GenBank/DDBJ databases">
        <authorList>
            <person name="Alioto T."/>
            <person name="Alioto T."/>
        </authorList>
    </citation>
    <scope>NUCLEOTIDE SEQUENCE</scope>
</reference>
<accession>A0A8B6C7P9</accession>
<keyword evidence="3" id="KW-1185">Reference proteome</keyword>
<dbReference type="SUPFAM" id="SSF49899">
    <property type="entry name" value="Concanavalin A-like lectins/glucanases"/>
    <property type="match status" value="2"/>
</dbReference>
<comment type="caution">
    <text evidence="2">The sequence shown here is derived from an EMBL/GenBank/DDBJ whole genome shotgun (WGS) entry which is preliminary data.</text>
</comment>
<dbReference type="InterPro" id="IPR013320">
    <property type="entry name" value="ConA-like_dom_sf"/>
</dbReference>
<dbReference type="PROSITE" id="PS50188">
    <property type="entry name" value="B302_SPRY"/>
    <property type="match status" value="1"/>
</dbReference>
<dbReference type="AlphaFoldDB" id="A0A8B6C7P9"/>
<dbReference type="InterPro" id="IPR043136">
    <property type="entry name" value="B30.2/SPRY_sf"/>
</dbReference>
<evidence type="ECO:0000313" key="2">
    <source>
        <dbReference type="EMBL" id="VDI01249.1"/>
    </source>
</evidence>
<dbReference type="SMART" id="SM00449">
    <property type="entry name" value="SPRY"/>
    <property type="match status" value="1"/>
</dbReference>
<dbReference type="InterPro" id="IPR050618">
    <property type="entry name" value="Ubq-SigPath_Reg"/>
</dbReference>